<dbReference type="Proteomes" id="UP000222913">
    <property type="component" value="Unassembled WGS sequence"/>
</dbReference>
<sequence length="374" mass="41998">MTKEEWLEAFEAINGRRATEEEMTSAKFSGEFIENTTAAMSQSNLQEDAENNLNEPTKAMMFCTSCGSQAIEGTQFCQNCGQRLKGENHSSDMSAQFQKTSIIDYLTSCIQHKRWILLIYLAITSSFQYGIPILLMMFAISKTGQGLVCRVIGARKIERQEQIEYLKVPIDNMIAKARSEGLLLPETIDVHIINSDVPVAYAVGMNKLVVSESLAQHPEIFESKVMFELHRISDMAPNLLLVVISANIIVVLAAIAILIWSGFNKNYGDRRTSFWSDTSQSKNGAIIFYVSLAIIAAWVGLTYLFVRSTIQKDVLAADQYVAEYNLGEVHCYYLDNITSVDNSRIKKFFERGFPAVSQRIGFLQNMGVAYNKAY</sequence>
<evidence type="ECO:0000256" key="1">
    <source>
        <dbReference type="SAM" id="Phobius"/>
    </source>
</evidence>
<feature type="transmembrane region" description="Helical" evidence="1">
    <location>
        <begin position="239"/>
        <end position="263"/>
    </location>
</feature>
<name>A0A2G3NU52_STRMC</name>
<evidence type="ECO:0008006" key="4">
    <source>
        <dbReference type="Google" id="ProtNLM"/>
    </source>
</evidence>
<evidence type="ECO:0000313" key="3">
    <source>
        <dbReference type="Proteomes" id="UP000222913"/>
    </source>
</evidence>
<dbReference type="AlphaFoldDB" id="A0A2G3NU52"/>
<organism evidence="2 3">
    <name type="scientific">Streptococcus macedonicus</name>
    <name type="common">Streptococcus gallolyticus macedonicus</name>
    <dbReference type="NCBI Taxonomy" id="59310"/>
    <lineage>
        <taxon>Bacteria</taxon>
        <taxon>Bacillati</taxon>
        <taxon>Bacillota</taxon>
        <taxon>Bacilli</taxon>
        <taxon>Lactobacillales</taxon>
        <taxon>Streptococcaceae</taxon>
        <taxon>Streptococcus</taxon>
    </lineage>
</organism>
<proteinExistence type="predicted"/>
<feature type="transmembrane region" description="Helical" evidence="1">
    <location>
        <begin position="283"/>
        <end position="306"/>
    </location>
</feature>
<feature type="transmembrane region" description="Helical" evidence="1">
    <location>
        <begin position="115"/>
        <end position="140"/>
    </location>
</feature>
<reference evidence="2 3" key="1">
    <citation type="submission" date="2017-10" db="EMBL/GenBank/DDBJ databases">
        <title>Whole-genome sequence of three Streptococcus macedonicus strains isolated from Italian cheeses of the Veneto region.</title>
        <authorList>
            <person name="Treu L."/>
            <person name="De Diego-Diaz B."/>
            <person name="Papadimitriou K."/>
            <person name="Tsakalidou E."/>
            <person name="Corich V."/>
            <person name="Giacomini A."/>
        </authorList>
    </citation>
    <scope>NUCLEOTIDE SEQUENCE [LARGE SCALE GENOMIC DNA]</scope>
    <source>
        <strain evidence="2 3">27MV</strain>
    </source>
</reference>
<gene>
    <name evidence="2" type="ORF">CS010_07855</name>
</gene>
<keyword evidence="1" id="KW-1133">Transmembrane helix</keyword>
<dbReference type="RefSeq" id="WP_099390679.1">
    <property type="nucleotide sequence ID" value="NZ_PEBM01000044.1"/>
</dbReference>
<accession>A0A2G3NU52</accession>
<evidence type="ECO:0000313" key="2">
    <source>
        <dbReference type="EMBL" id="PHV56472.1"/>
    </source>
</evidence>
<keyword evidence="1" id="KW-0472">Membrane</keyword>
<comment type="caution">
    <text evidence="2">The sequence shown here is derived from an EMBL/GenBank/DDBJ whole genome shotgun (WGS) entry which is preliminary data.</text>
</comment>
<protein>
    <recommendedName>
        <fullName evidence="4">Zinc ribbon domain-containing protein</fullName>
    </recommendedName>
</protein>
<dbReference type="EMBL" id="PEBM01000044">
    <property type="protein sequence ID" value="PHV56472.1"/>
    <property type="molecule type" value="Genomic_DNA"/>
</dbReference>
<keyword evidence="1" id="KW-0812">Transmembrane</keyword>